<dbReference type="Pfam" id="PF04893">
    <property type="entry name" value="Yip1"/>
    <property type="match status" value="1"/>
</dbReference>
<feature type="transmembrane region" description="Helical" evidence="5">
    <location>
        <begin position="135"/>
        <end position="161"/>
    </location>
</feature>
<dbReference type="Proteomes" id="UP000011513">
    <property type="component" value="Unassembled WGS sequence"/>
</dbReference>
<evidence type="ECO:0000256" key="1">
    <source>
        <dbReference type="ARBA" id="ARBA00004141"/>
    </source>
</evidence>
<gene>
    <name evidence="7" type="ORF">C474_15364</name>
</gene>
<comment type="subcellular location">
    <subcellularLocation>
        <location evidence="1">Membrane</location>
        <topology evidence="1">Multi-pass membrane protein</topology>
    </subcellularLocation>
</comment>
<evidence type="ECO:0000256" key="5">
    <source>
        <dbReference type="SAM" id="Phobius"/>
    </source>
</evidence>
<name>M0D1F7_HALPD</name>
<dbReference type="OrthoDB" id="307204at2157"/>
<sequence>MPSTPLFDPERFFVERTPSFLGAAGIVYAIGVVSVASGVPLFEQAVGSELSPVSIVAAVLLGGAVGAVGIWAVFTAVVYVLSGLLGGSGSLARTAANVGWGQLPGLLASACTTGGVWLLYLTGGLPTLTPTHAQLPLWLVLFQVTTNAVGYLWIGYLFAYGIREARNLPLRRAAAVAGIVSVGAVAFSLGSLL</sequence>
<dbReference type="EMBL" id="AOIV01000037">
    <property type="protein sequence ID" value="ELZ28497.1"/>
    <property type="molecule type" value="Genomic_DNA"/>
</dbReference>
<protein>
    <recommendedName>
        <fullName evidence="6">Yip1 domain-containing protein</fullName>
    </recommendedName>
</protein>
<keyword evidence="2 5" id="KW-0812">Transmembrane</keyword>
<feature type="transmembrane region" description="Helical" evidence="5">
    <location>
        <begin position="20"/>
        <end position="42"/>
    </location>
</feature>
<evidence type="ECO:0000256" key="3">
    <source>
        <dbReference type="ARBA" id="ARBA00022989"/>
    </source>
</evidence>
<dbReference type="RefSeq" id="WP_008388311.1">
    <property type="nucleotide sequence ID" value="NZ_AOIV01000037.1"/>
</dbReference>
<keyword evidence="3 5" id="KW-1133">Transmembrane helix</keyword>
<reference evidence="7 8" key="1">
    <citation type="journal article" date="2014" name="PLoS Genet.">
        <title>Phylogenetically driven sequencing of extremely halophilic archaea reveals strategies for static and dynamic osmo-response.</title>
        <authorList>
            <person name="Becker E.A."/>
            <person name="Seitzer P.M."/>
            <person name="Tritt A."/>
            <person name="Larsen D."/>
            <person name="Krusor M."/>
            <person name="Yao A.I."/>
            <person name="Wu D."/>
            <person name="Madern D."/>
            <person name="Eisen J.A."/>
            <person name="Darling A.E."/>
            <person name="Facciotti M.T."/>
        </authorList>
    </citation>
    <scope>NUCLEOTIDE SEQUENCE [LARGE SCALE GENOMIC DNA]</scope>
    <source>
        <strain evidence="7 8">JCM 14848</strain>
    </source>
</reference>
<dbReference type="InterPro" id="IPR006977">
    <property type="entry name" value="Yip1_dom"/>
</dbReference>
<feature type="transmembrane region" description="Helical" evidence="5">
    <location>
        <begin position="173"/>
        <end position="192"/>
    </location>
</feature>
<feature type="transmembrane region" description="Helical" evidence="5">
    <location>
        <begin position="54"/>
        <end position="82"/>
    </location>
</feature>
<proteinExistence type="predicted"/>
<dbReference type="GO" id="GO:0016020">
    <property type="term" value="C:membrane"/>
    <property type="evidence" value="ECO:0007669"/>
    <property type="project" value="UniProtKB-SubCell"/>
</dbReference>
<organism evidence="7 8">
    <name type="scientific">Halogeometricum pallidum JCM 14848</name>
    <dbReference type="NCBI Taxonomy" id="1227487"/>
    <lineage>
        <taxon>Archaea</taxon>
        <taxon>Methanobacteriati</taxon>
        <taxon>Methanobacteriota</taxon>
        <taxon>Stenosarchaea group</taxon>
        <taxon>Halobacteria</taxon>
        <taxon>Halobacteriales</taxon>
        <taxon>Haloferacaceae</taxon>
        <taxon>Halogeometricum</taxon>
    </lineage>
</organism>
<evidence type="ECO:0000256" key="4">
    <source>
        <dbReference type="ARBA" id="ARBA00023136"/>
    </source>
</evidence>
<keyword evidence="8" id="KW-1185">Reference proteome</keyword>
<evidence type="ECO:0000313" key="7">
    <source>
        <dbReference type="EMBL" id="ELZ28497.1"/>
    </source>
</evidence>
<evidence type="ECO:0000259" key="6">
    <source>
        <dbReference type="Pfam" id="PF04893"/>
    </source>
</evidence>
<evidence type="ECO:0000313" key="8">
    <source>
        <dbReference type="Proteomes" id="UP000011513"/>
    </source>
</evidence>
<accession>M0D1F7</accession>
<dbReference type="eggNOG" id="arCOG02054">
    <property type="taxonomic scope" value="Archaea"/>
</dbReference>
<comment type="caution">
    <text evidence="7">The sequence shown here is derived from an EMBL/GenBank/DDBJ whole genome shotgun (WGS) entry which is preliminary data.</text>
</comment>
<dbReference type="AlphaFoldDB" id="M0D1F7"/>
<dbReference type="InParanoid" id="M0D1F7"/>
<keyword evidence="4 5" id="KW-0472">Membrane</keyword>
<evidence type="ECO:0000256" key="2">
    <source>
        <dbReference type="ARBA" id="ARBA00022692"/>
    </source>
</evidence>
<feature type="transmembrane region" description="Helical" evidence="5">
    <location>
        <begin position="103"/>
        <end position="123"/>
    </location>
</feature>
<feature type="domain" description="Yip1" evidence="6">
    <location>
        <begin position="7"/>
        <end position="191"/>
    </location>
</feature>